<gene>
    <name evidence="1" type="ORF">MSG28_000759</name>
</gene>
<proteinExistence type="predicted"/>
<dbReference type="Proteomes" id="UP001064048">
    <property type="component" value="Chromosome Z"/>
</dbReference>
<evidence type="ECO:0000313" key="1">
    <source>
        <dbReference type="EMBL" id="KAI8430518.1"/>
    </source>
</evidence>
<sequence length="277" mass="30527">MSEYTIKPPPADPNLIRFHEKNDYDSLAKYLVGNNYRYRENIIIPPFLGPIVIKTNEEKMIEAAVESCPFKSLTSCVVGYGLGAAVGLFTSSLMPNVTDTTAQQTQTAREILREMRTAMLSYAKNFAMLGAVFSGVECCIETARGKSDWKNGTYAGGVTGGLIGLRGGLRAGVFGAAGFAAFSTHFRLGGRRRHRLAENGSPCRTPSTPVTKKKQVLGRSPAKLYSPFGIETPHSRDFRMSPYMPDTPDHGLSPKRRKGMTHSWHILAKKRPRALFH</sequence>
<dbReference type="EMBL" id="CM046131">
    <property type="protein sequence ID" value="KAI8430518.1"/>
    <property type="molecule type" value="Genomic_DNA"/>
</dbReference>
<protein>
    <submittedName>
        <fullName evidence="1">Uncharacterized protein</fullName>
    </submittedName>
</protein>
<reference evidence="1 2" key="1">
    <citation type="journal article" date="2022" name="Genome Biol. Evol.">
        <title>The Spruce Budworm Genome: Reconstructing the Evolutionary History of Antifreeze Proteins.</title>
        <authorList>
            <person name="Beliveau C."/>
            <person name="Gagne P."/>
            <person name="Picq S."/>
            <person name="Vernygora O."/>
            <person name="Keeling C.I."/>
            <person name="Pinkney K."/>
            <person name="Doucet D."/>
            <person name="Wen F."/>
            <person name="Johnston J.S."/>
            <person name="Maaroufi H."/>
            <person name="Boyle B."/>
            <person name="Laroche J."/>
            <person name="Dewar K."/>
            <person name="Juretic N."/>
            <person name="Blackburn G."/>
            <person name="Nisole A."/>
            <person name="Brunet B."/>
            <person name="Brandao M."/>
            <person name="Lumley L."/>
            <person name="Duan J."/>
            <person name="Quan G."/>
            <person name="Lucarotti C.J."/>
            <person name="Roe A.D."/>
            <person name="Sperling F.A.H."/>
            <person name="Levesque R.C."/>
            <person name="Cusson M."/>
        </authorList>
    </citation>
    <scope>NUCLEOTIDE SEQUENCE [LARGE SCALE GENOMIC DNA]</scope>
    <source>
        <strain evidence="1">Glfc:IPQL:Cfum</strain>
    </source>
</reference>
<comment type="caution">
    <text evidence="1">The sequence shown here is derived from an EMBL/GenBank/DDBJ whole genome shotgun (WGS) entry which is preliminary data.</text>
</comment>
<keyword evidence="2" id="KW-1185">Reference proteome</keyword>
<name>A0ACC0K2B0_CHOFU</name>
<organism evidence="1 2">
    <name type="scientific">Choristoneura fumiferana</name>
    <name type="common">Spruce budworm moth</name>
    <name type="synonym">Archips fumiferana</name>
    <dbReference type="NCBI Taxonomy" id="7141"/>
    <lineage>
        <taxon>Eukaryota</taxon>
        <taxon>Metazoa</taxon>
        <taxon>Ecdysozoa</taxon>
        <taxon>Arthropoda</taxon>
        <taxon>Hexapoda</taxon>
        <taxon>Insecta</taxon>
        <taxon>Pterygota</taxon>
        <taxon>Neoptera</taxon>
        <taxon>Endopterygota</taxon>
        <taxon>Lepidoptera</taxon>
        <taxon>Glossata</taxon>
        <taxon>Ditrysia</taxon>
        <taxon>Tortricoidea</taxon>
        <taxon>Tortricidae</taxon>
        <taxon>Tortricinae</taxon>
        <taxon>Choristoneura</taxon>
    </lineage>
</organism>
<accession>A0ACC0K2B0</accession>
<evidence type="ECO:0000313" key="2">
    <source>
        <dbReference type="Proteomes" id="UP001064048"/>
    </source>
</evidence>